<keyword evidence="1 3" id="KW-0728">SH3 domain</keyword>
<dbReference type="GO" id="GO:0005085">
    <property type="term" value="F:guanyl-nucleotide exchange factor activity"/>
    <property type="evidence" value="ECO:0007669"/>
    <property type="project" value="UniProtKB-KW"/>
</dbReference>
<feature type="domain" description="PH" evidence="6">
    <location>
        <begin position="701"/>
        <end position="818"/>
    </location>
</feature>
<dbReference type="Gene3D" id="2.30.29.30">
    <property type="entry name" value="Pleckstrin-homology domain (PH domain)/Phosphotyrosine-binding domain (PTB)"/>
    <property type="match status" value="1"/>
</dbReference>
<accession>A0ABD1K9C4</accession>
<dbReference type="EMBL" id="JBHFQA010000007">
    <property type="protein sequence ID" value="KAL2095689.1"/>
    <property type="molecule type" value="Genomic_DNA"/>
</dbReference>
<evidence type="ECO:0000256" key="1">
    <source>
        <dbReference type="ARBA" id="ARBA00022443"/>
    </source>
</evidence>
<evidence type="ECO:0008006" key="10">
    <source>
        <dbReference type="Google" id="ProtNLM"/>
    </source>
</evidence>
<keyword evidence="9" id="KW-1185">Reference proteome</keyword>
<evidence type="ECO:0000259" key="5">
    <source>
        <dbReference type="PROSITE" id="PS50002"/>
    </source>
</evidence>
<evidence type="ECO:0000259" key="7">
    <source>
        <dbReference type="PROSITE" id="PS50010"/>
    </source>
</evidence>
<dbReference type="InterPro" id="IPR001452">
    <property type="entry name" value="SH3_domain"/>
</dbReference>
<dbReference type="AlphaFoldDB" id="A0ABD1K9C4"/>
<dbReference type="InterPro" id="IPR011993">
    <property type="entry name" value="PH-like_dom_sf"/>
</dbReference>
<dbReference type="CDD" id="cd00160">
    <property type="entry name" value="RhoGEF"/>
    <property type="match status" value="1"/>
</dbReference>
<dbReference type="SMART" id="SM00326">
    <property type="entry name" value="SH3"/>
    <property type="match status" value="1"/>
</dbReference>
<reference evidence="8 9" key="1">
    <citation type="submission" date="2024-09" db="EMBL/GenBank/DDBJ databases">
        <title>A chromosome-level genome assembly of Gray's grenadier anchovy, Coilia grayii.</title>
        <authorList>
            <person name="Fu Z."/>
        </authorList>
    </citation>
    <scope>NUCLEOTIDE SEQUENCE [LARGE SCALE GENOMIC DNA]</scope>
    <source>
        <strain evidence="8">G4</strain>
        <tissue evidence="8">Muscle</tissue>
    </source>
</reference>
<dbReference type="PANTHER" id="PTHR12845">
    <property type="entry name" value="GUANINE NUCLEOTIDE EXCHANGE FACTOR"/>
    <property type="match status" value="1"/>
</dbReference>
<protein>
    <recommendedName>
        <fullName evidence="10">Rho guanine nucleotide exchange factor 26</fullName>
    </recommendedName>
</protein>
<feature type="compositionally biased region" description="Low complexity" evidence="4">
    <location>
        <begin position="197"/>
        <end position="225"/>
    </location>
</feature>
<dbReference type="PROSITE" id="PS50003">
    <property type="entry name" value="PH_DOMAIN"/>
    <property type="match status" value="1"/>
</dbReference>
<dbReference type="CDD" id="cd11938">
    <property type="entry name" value="SH3_ARHGEF16_26"/>
    <property type="match status" value="1"/>
</dbReference>
<dbReference type="PROSITE" id="PS50010">
    <property type="entry name" value="DH_2"/>
    <property type="match status" value="1"/>
</dbReference>
<feature type="compositionally biased region" description="Basic and acidic residues" evidence="4">
    <location>
        <begin position="114"/>
        <end position="123"/>
    </location>
</feature>
<dbReference type="Gene3D" id="1.20.900.10">
    <property type="entry name" value="Dbl homology (DH) domain"/>
    <property type="match status" value="1"/>
</dbReference>
<feature type="domain" description="DH" evidence="7">
    <location>
        <begin position="475"/>
        <end position="659"/>
    </location>
</feature>
<feature type="region of interest" description="Disordered" evidence="4">
    <location>
        <begin position="111"/>
        <end position="146"/>
    </location>
</feature>
<dbReference type="InterPro" id="IPR035797">
    <property type="entry name" value="ARHGEF16/ARHGEF26_SH3"/>
</dbReference>
<dbReference type="InterPro" id="IPR047271">
    <property type="entry name" value="Ephexin-like"/>
</dbReference>
<dbReference type="Pfam" id="PF00621">
    <property type="entry name" value="RhoGEF"/>
    <property type="match status" value="1"/>
</dbReference>
<evidence type="ECO:0000259" key="6">
    <source>
        <dbReference type="PROSITE" id="PS50003"/>
    </source>
</evidence>
<name>A0ABD1K9C4_9TELE</name>
<evidence type="ECO:0000256" key="3">
    <source>
        <dbReference type="PROSITE-ProRule" id="PRU00192"/>
    </source>
</evidence>
<dbReference type="InterPro" id="IPR047270">
    <property type="entry name" value="PH_ephexin"/>
</dbReference>
<feature type="domain" description="SH3" evidence="5">
    <location>
        <begin position="826"/>
        <end position="887"/>
    </location>
</feature>
<evidence type="ECO:0000256" key="4">
    <source>
        <dbReference type="SAM" id="MobiDB-lite"/>
    </source>
</evidence>
<feature type="compositionally biased region" description="Polar residues" evidence="4">
    <location>
        <begin position="125"/>
        <end position="146"/>
    </location>
</feature>
<dbReference type="SUPFAM" id="SSF50729">
    <property type="entry name" value="PH domain-like"/>
    <property type="match status" value="1"/>
</dbReference>
<dbReference type="PANTHER" id="PTHR12845:SF4">
    <property type="entry name" value="RHO GUANINE NUCLEOTIDE EXCHANGE FACTOR 26"/>
    <property type="match status" value="1"/>
</dbReference>
<dbReference type="CDD" id="cd01221">
    <property type="entry name" value="PH_ephexin"/>
    <property type="match status" value="1"/>
</dbReference>
<feature type="region of interest" description="Disordered" evidence="4">
    <location>
        <begin position="276"/>
        <end position="443"/>
    </location>
</feature>
<organism evidence="8 9">
    <name type="scientific">Coilia grayii</name>
    <name type="common">Gray's grenadier anchovy</name>
    <dbReference type="NCBI Taxonomy" id="363190"/>
    <lineage>
        <taxon>Eukaryota</taxon>
        <taxon>Metazoa</taxon>
        <taxon>Chordata</taxon>
        <taxon>Craniata</taxon>
        <taxon>Vertebrata</taxon>
        <taxon>Euteleostomi</taxon>
        <taxon>Actinopterygii</taxon>
        <taxon>Neopterygii</taxon>
        <taxon>Teleostei</taxon>
        <taxon>Clupei</taxon>
        <taxon>Clupeiformes</taxon>
        <taxon>Clupeoidei</taxon>
        <taxon>Engraulidae</taxon>
        <taxon>Coilinae</taxon>
        <taxon>Coilia</taxon>
    </lineage>
</organism>
<dbReference type="PROSITE" id="PS50002">
    <property type="entry name" value="SH3"/>
    <property type="match status" value="1"/>
</dbReference>
<dbReference type="InterPro" id="IPR000219">
    <property type="entry name" value="DH_dom"/>
</dbReference>
<feature type="compositionally biased region" description="Basic and acidic residues" evidence="4">
    <location>
        <begin position="434"/>
        <end position="443"/>
    </location>
</feature>
<feature type="region of interest" description="Disordered" evidence="4">
    <location>
        <begin position="162"/>
        <end position="257"/>
    </location>
</feature>
<sequence>MPRTMDYGNEVDLSNNNITPLWRRRPANPGSRDLKIKPRPLSYQIDGVLMTDFPVEDKCAFTLTQPAEKIVATPAGGTVILKHVLNQPTRKTRVVRSISIGHLSSGRFSLQRGKQVDEDRPVDNRNVTSGTTRMINGTSVCQDGSKNVPSLYTVTSQRDQIGFGNSASSSDHTQTSCSTPPYTLSVASPYHRQEPGSSSPSLRASPRSSSSSIMSLSSTPSTLSDPPTPRTPSPDDGVSGGLIPRQPPKSDGKHSPVILSTLSPAALKLGTQQLIPQGLVSETRPLKTGRPGGPNKGPAGLLDPGERALRARSMVETSSFSRSSEQEEDAEGGDSPGGLLRRGLRSTSYRRAVVSGVDPDVSPTDLKPIRLSQPMLKGVAEDREHPPSPGKSKSLEKKRGVPSQRTFDSEEDEVLYQNYQEKALHNDSDEDAESREPKPDDRIVVQYKPIRTSWSQLSVVKKSGAAEKLSPEERKRQEAIFEVISSEHSYLHSIEILSRMFKNSTELGETMTKTESHHLFSNIVDVCEASKKFFKELEDRHQQNIVIDDISDIVERHAQANFDPYITYCSNEVYQQRTLERLVMKSPSFKEVLTRIEAHPDCRNLPMISFLILPMQRVTRLPLLMDTICQKTPKGSEQYEACKKALQAVSKLVRKCNEGARTMERTEMMYTINSQLEFKIKPFPLVSSSRWMVKRGELTAFVEENGIFSKRTSRQQVYFFLFNDVLIVTRKKSEESYTVIDYALRDQIWVGPCQAEDLNLSPVRTTASMLTLRQGPANHLLRLKFRSNHSGDKVPMILGVEQLNERARWISALGLTNSDKNNSDRTNLVQVEVTRTYTAKQPDELSLQVADVVLVSQMVDDGWYEGERLRDGERGWFLAECAERITCQATIERNWQRMDRLQGLETNV</sequence>
<evidence type="ECO:0000313" key="9">
    <source>
        <dbReference type="Proteomes" id="UP001591681"/>
    </source>
</evidence>
<dbReference type="SMART" id="SM00325">
    <property type="entry name" value="RhoGEF"/>
    <property type="match status" value="1"/>
</dbReference>
<dbReference type="InterPro" id="IPR035899">
    <property type="entry name" value="DBL_dom_sf"/>
</dbReference>
<dbReference type="Proteomes" id="UP001591681">
    <property type="component" value="Unassembled WGS sequence"/>
</dbReference>
<feature type="compositionally biased region" description="Polar residues" evidence="4">
    <location>
        <begin position="162"/>
        <end position="186"/>
    </location>
</feature>
<proteinExistence type="predicted"/>
<dbReference type="InterPro" id="IPR001849">
    <property type="entry name" value="PH_domain"/>
</dbReference>
<dbReference type="FunFam" id="1.20.900.10:FF:000007">
    <property type="entry name" value="rho guanine nucleotide exchange factor 19"/>
    <property type="match status" value="1"/>
</dbReference>
<dbReference type="Pfam" id="PF00018">
    <property type="entry name" value="SH3_1"/>
    <property type="match status" value="1"/>
</dbReference>
<dbReference type="SUPFAM" id="SSF48065">
    <property type="entry name" value="DBL homology domain (DH-domain)"/>
    <property type="match status" value="1"/>
</dbReference>
<evidence type="ECO:0000256" key="2">
    <source>
        <dbReference type="ARBA" id="ARBA00022658"/>
    </source>
</evidence>
<gene>
    <name evidence="8" type="ORF">ACEWY4_007837</name>
</gene>
<dbReference type="InterPro" id="IPR036028">
    <property type="entry name" value="SH3-like_dom_sf"/>
</dbReference>
<comment type="caution">
    <text evidence="8">The sequence shown here is derived from an EMBL/GenBank/DDBJ whole genome shotgun (WGS) entry which is preliminary data.</text>
</comment>
<dbReference type="Gene3D" id="2.30.30.40">
    <property type="entry name" value="SH3 Domains"/>
    <property type="match status" value="1"/>
</dbReference>
<keyword evidence="2" id="KW-0344">Guanine-nucleotide releasing factor</keyword>
<dbReference type="SUPFAM" id="SSF50044">
    <property type="entry name" value="SH3-domain"/>
    <property type="match status" value="1"/>
</dbReference>
<evidence type="ECO:0000313" key="8">
    <source>
        <dbReference type="EMBL" id="KAL2095689.1"/>
    </source>
</evidence>